<gene>
    <name evidence="2" type="ORF">SAMN05192565_101274</name>
</gene>
<keyword evidence="1" id="KW-0812">Transmembrane</keyword>
<name>A0A1I2QN35_9HYPH</name>
<keyword evidence="1" id="KW-0472">Membrane</keyword>
<evidence type="ECO:0000313" key="3">
    <source>
        <dbReference type="Proteomes" id="UP000199229"/>
    </source>
</evidence>
<evidence type="ECO:0000313" key="2">
    <source>
        <dbReference type="EMBL" id="SFG30005.1"/>
    </source>
</evidence>
<dbReference type="EMBL" id="FOPM01000001">
    <property type="protein sequence ID" value="SFG30005.1"/>
    <property type="molecule type" value="Genomic_DNA"/>
</dbReference>
<evidence type="ECO:0000256" key="1">
    <source>
        <dbReference type="SAM" id="Phobius"/>
    </source>
</evidence>
<keyword evidence="3" id="KW-1185">Reference proteome</keyword>
<feature type="transmembrane region" description="Helical" evidence="1">
    <location>
        <begin position="29"/>
        <end position="51"/>
    </location>
</feature>
<accession>A0A1I2QN35</accession>
<protein>
    <submittedName>
        <fullName evidence="2">Uncharacterized protein</fullName>
    </submittedName>
</protein>
<sequence>MVLPHRNHWADFDGTSPEPQLARRLTATFRALCTPANLAALGVLAFGWLALVGWTGAGPDSWQARVCADLELQPRACAVIPSAGDAS</sequence>
<dbReference type="STRING" id="582675.SAMN05192565_101274"/>
<dbReference type="RefSeq" id="WP_244528521.1">
    <property type="nucleotide sequence ID" value="NZ_FOPM01000001.1"/>
</dbReference>
<keyword evidence="1" id="KW-1133">Transmembrane helix</keyword>
<proteinExistence type="predicted"/>
<dbReference type="AlphaFoldDB" id="A0A1I2QN35"/>
<organism evidence="2 3">
    <name type="scientific">Methylobacterium gossipiicola</name>
    <dbReference type="NCBI Taxonomy" id="582675"/>
    <lineage>
        <taxon>Bacteria</taxon>
        <taxon>Pseudomonadati</taxon>
        <taxon>Pseudomonadota</taxon>
        <taxon>Alphaproteobacteria</taxon>
        <taxon>Hyphomicrobiales</taxon>
        <taxon>Methylobacteriaceae</taxon>
        <taxon>Methylobacterium</taxon>
    </lineage>
</organism>
<reference evidence="3" key="1">
    <citation type="submission" date="2016-10" db="EMBL/GenBank/DDBJ databases">
        <authorList>
            <person name="Varghese N."/>
            <person name="Submissions S."/>
        </authorList>
    </citation>
    <scope>NUCLEOTIDE SEQUENCE [LARGE SCALE GENOMIC DNA]</scope>
    <source>
        <strain evidence="3">Gh-105</strain>
    </source>
</reference>
<dbReference type="Proteomes" id="UP000199229">
    <property type="component" value="Unassembled WGS sequence"/>
</dbReference>